<feature type="transmembrane region" description="Helical" evidence="2">
    <location>
        <begin position="162"/>
        <end position="179"/>
    </location>
</feature>
<gene>
    <name evidence="3" type="ORF">SAMN04489844_4220</name>
</gene>
<organism evidence="3 4">
    <name type="scientific">Nocardioides exalbidus</name>
    <dbReference type="NCBI Taxonomy" id="402596"/>
    <lineage>
        <taxon>Bacteria</taxon>
        <taxon>Bacillati</taxon>
        <taxon>Actinomycetota</taxon>
        <taxon>Actinomycetes</taxon>
        <taxon>Propionibacteriales</taxon>
        <taxon>Nocardioidaceae</taxon>
        <taxon>Nocardioides</taxon>
    </lineage>
</organism>
<dbReference type="RefSeq" id="WP_090971775.1">
    <property type="nucleotide sequence ID" value="NZ_FNRT01000002.1"/>
</dbReference>
<name>A0A1H4ZWB5_9ACTN</name>
<keyword evidence="2" id="KW-0472">Membrane</keyword>
<dbReference type="STRING" id="402596.SAMN04489844_4220"/>
<feature type="transmembrane region" description="Helical" evidence="2">
    <location>
        <begin position="136"/>
        <end position="156"/>
    </location>
</feature>
<feature type="compositionally biased region" description="Basic and acidic residues" evidence="1">
    <location>
        <begin position="22"/>
        <end position="33"/>
    </location>
</feature>
<dbReference type="OrthoDB" id="3787269at2"/>
<feature type="region of interest" description="Disordered" evidence="1">
    <location>
        <begin position="22"/>
        <end position="103"/>
    </location>
</feature>
<reference evidence="4" key="1">
    <citation type="submission" date="2016-10" db="EMBL/GenBank/DDBJ databases">
        <authorList>
            <person name="Varghese N."/>
            <person name="Submissions S."/>
        </authorList>
    </citation>
    <scope>NUCLEOTIDE SEQUENCE [LARGE SCALE GENOMIC DNA]</scope>
    <source>
        <strain evidence="4">DSM 22017</strain>
    </source>
</reference>
<evidence type="ECO:0000256" key="2">
    <source>
        <dbReference type="SAM" id="Phobius"/>
    </source>
</evidence>
<accession>A0A1H4ZWB5</accession>
<feature type="compositionally biased region" description="Basic and acidic residues" evidence="1">
    <location>
        <begin position="57"/>
        <end position="85"/>
    </location>
</feature>
<keyword evidence="2" id="KW-1133">Transmembrane helix</keyword>
<keyword evidence="2" id="KW-0812">Transmembrane</keyword>
<evidence type="ECO:0000256" key="1">
    <source>
        <dbReference type="SAM" id="MobiDB-lite"/>
    </source>
</evidence>
<evidence type="ECO:0000313" key="3">
    <source>
        <dbReference type="EMBL" id="SED34389.1"/>
    </source>
</evidence>
<evidence type="ECO:0000313" key="4">
    <source>
        <dbReference type="Proteomes" id="UP000198742"/>
    </source>
</evidence>
<proteinExistence type="predicted"/>
<dbReference type="EMBL" id="FNRT01000002">
    <property type="protein sequence ID" value="SED34389.1"/>
    <property type="molecule type" value="Genomic_DNA"/>
</dbReference>
<protein>
    <submittedName>
        <fullName evidence="3">Uncharacterized protein</fullName>
    </submittedName>
</protein>
<dbReference type="AlphaFoldDB" id="A0A1H4ZWB5"/>
<dbReference type="Proteomes" id="UP000198742">
    <property type="component" value="Unassembled WGS sequence"/>
</dbReference>
<keyword evidence="4" id="KW-1185">Reference proteome</keyword>
<sequence>MSRPEDESSTELAWREIVENYGERAVLPDERTPTRPAVDTGPDPAAESLTTSGPEVGDERASDLPTDRPTDRTADRSADPTDRPADLPADLTGELPDRLLDDDEVEVRQRAVAESERFKPPPAPPFPVPQTWQRGLAWSGIFLAPVLALVIALFSIYVNPLVGWLLVLWFVGGFLYLVLEMPRSPRDPWDDGSRV</sequence>